<feature type="transmembrane region" description="Helical" evidence="1">
    <location>
        <begin position="192"/>
        <end position="212"/>
    </location>
</feature>
<protein>
    <submittedName>
        <fullName evidence="3">CPBP family intramembrane metalloprotease</fullName>
    </submittedName>
</protein>
<keyword evidence="3" id="KW-0645">Protease</keyword>
<feature type="transmembrane region" description="Helical" evidence="1">
    <location>
        <begin position="59"/>
        <end position="77"/>
    </location>
</feature>
<keyword evidence="4" id="KW-1185">Reference proteome</keyword>
<organism evidence="3 4">
    <name type="scientific">Rubellimicrobium roseum</name>
    <dbReference type="NCBI Taxonomy" id="687525"/>
    <lineage>
        <taxon>Bacteria</taxon>
        <taxon>Pseudomonadati</taxon>
        <taxon>Pseudomonadota</taxon>
        <taxon>Alphaproteobacteria</taxon>
        <taxon>Rhodobacterales</taxon>
        <taxon>Roseobacteraceae</taxon>
        <taxon>Rubellimicrobium</taxon>
    </lineage>
</organism>
<dbReference type="EMBL" id="VDFV01000056">
    <property type="protein sequence ID" value="TNC62554.1"/>
    <property type="molecule type" value="Genomic_DNA"/>
</dbReference>
<name>A0A5C4N9A4_9RHOB</name>
<keyword evidence="3" id="KW-0378">Hydrolase</keyword>
<dbReference type="RefSeq" id="WP_139083496.1">
    <property type="nucleotide sequence ID" value="NZ_VDFV01000056.1"/>
</dbReference>
<gene>
    <name evidence="3" type="ORF">FHG71_20165</name>
</gene>
<feature type="transmembrane region" description="Helical" evidence="1">
    <location>
        <begin position="161"/>
        <end position="180"/>
    </location>
</feature>
<evidence type="ECO:0000313" key="4">
    <source>
        <dbReference type="Proteomes" id="UP000305709"/>
    </source>
</evidence>
<dbReference type="OrthoDB" id="3693644at2"/>
<reference evidence="3 4" key="1">
    <citation type="submission" date="2019-06" db="EMBL/GenBank/DDBJ databases">
        <authorList>
            <person name="Jiang L."/>
        </authorList>
    </citation>
    <scope>NUCLEOTIDE SEQUENCE [LARGE SCALE GENOMIC DNA]</scope>
    <source>
        <strain evidence="3 4">YIM 48858</strain>
    </source>
</reference>
<dbReference type="PANTHER" id="PTHR35797">
    <property type="entry name" value="PROTEASE-RELATED"/>
    <property type="match status" value="1"/>
</dbReference>
<evidence type="ECO:0000259" key="2">
    <source>
        <dbReference type="Pfam" id="PF02517"/>
    </source>
</evidence>
<sequence length="279" mass="30082">MTAGALAVVGRRDRDGLGLRALGAFLGLTYLLSWGDMAAYLFIPGVAGFVGEVSNSHPLFVLAVYAPAISAIVLVLADGGHAGLGRFLSRLGLWRAPAGWWAFLILGVPAIYVAGAALGNGLDEWRLPKGLLGAMLFMLVLGPVEEFGWRGFMLPLLQRRMAPLWAGLLVGVVWGVWHLPAFYLGGTVQSEWAFLPFFLGSVALSVIFTALFNDARGSLLLPALLHLQVNNPLWPDAQPWDMALFGFAAALVVWLRRERMLSREGGATGVMDNRGERTA</sequence>
<feature type="domain" description="CAAX prenyl protease 2/Lysostaphin resistance protein A-like" evidence="2">
    <location>
        <begin position="131"/>
        <end position="230"/>
    </location>
</feature>
<dbReference type="AlphaFoldDB" id="A0A5C4N9A4"/>
<evidence type="ECO:0000256" key="1">
    <source>
        <dbReference type="SAM" id="Phobius"/>
    </source>
</evidence>
<keyword evidence="1" id="KW-1133">Transmembrane helix</keyword>
<dbReference type="Pfam" id="PF02517">
    <property type="entry name" value="Rce1-like"/>
    <property type="match status" value="1"/>
</dbReference>
<proteinExistence type="predicted"/>
<accession>A0A5C4N9A4</accession>
<dbReference type="GO" id="GO:0004175">
    <property type="term" value="F:endopeptidase activity"/>
    <property type="evidence" value="ECO:0007669"/>
    <property type="project" value="UniProtKB-ARBA"/>
</dbReference>
<dbReference type="InterPro" id="IPR003675">
    <property type="entry name" value="Rce1/LyrA-like_dom"/>
</dbReference>
<keyword evidence="3" id="KW-0482">Metalloprotease</keyword>
<dbReference type="GO" id="GO:0006508">
    <property type="term" value="P:proteolysis"/>
    <property type="evidence" value="ECO:0007669"/>
    <property type="project" value="UniProtKB-KW"/>
</dbReference>
<feature type="transmembrane region" description="Helical" evidence="1">
    <location>
        <begin position="98"/>
        <end position="118"/>
    </location>
</feature>
<feature type="transmembrane region" description="Helical" evidence="1">
    <location>
        <begin position="21"/>
        <end position="47"/>
    </location>
</feature>
<dbReference type="GO" id="GO:0008237">
    <property type="term" value="F:metallopeptidase activity"/>
    <property type="evidence" value="ECO:0007669"/>
    <property type="project" value="UniProtKB-KW"/>
</dbReference>
<dbReference type="PANTHER" id="PTHR35797:SF1">
    <property type="entry name" value="PROTEASE"/>
    <property type="match status" value="1"/>
</dbReference>
<comment type="caution">
    <text evidence="3">The sequence shown here is derived from an EMBL/GenBank/DDBJ whole genome shotgun (WGS) entry which is preliminary data.</text>
</comment>
<dbReference type="GO" id="GO:0080120">
    <property type="term" value="P:CAAX-box protein maturation"/>
    <property type="evidence" value="ECO:0007669"/>
    <property type="project" value="UniProtKB-ARBA"/>
</dbReference>
<dbReference type="InterPro" id="IPR042150">
    <property type="entry name" value="MmRce1-like"/>
</dbReference>
<keyword evidence="1" id="KW-0812">Transmembrane</keyword>
<dbReference type="Proteomes" id="UP000305709">
    <property type="component" value="Unassembled WGS sequence"/>
</dbReference>
<keyword evidence="1" id="KW-0472">Membrane</keyword>
<feature type="transmembrane region" description="Helical" evidence="1">
    <location>
        <begin position="240"/>
        <end position="256"/>
    </location>
</feature>
<evidence type="ECO:0000313" key="3">
    <source>
        <dbReference type="EMBL" id="TNC62554.1"/>
    </source>
</evidence>